<dbReference type="SUPFAM" id="SSF51735">
    <property type="entry name" value="NAD(P)-binding Rossmann-fold domains"/>
    <property type="match status" value="1"/>
</dbReference>
<dbReference type="CDD" id="cd05233">
    <property type="entry name" value="SDR_c"/>
    <property type="match status" value="1"/>
</dbReference>
<dbReference type="Pfam" id="PF00106">
    <property type="entry name" value="adh_short"/>
    <property type="match status" value="1"/>
</dbReference>
<evidence type="ECO:0000256" key="2">
    <source>
        <dbReference type="ARBA" id="ARBA00023002"/>
    </source>
</evidence>
<dbReference type="InterPro" id="IPR036291">
    <property type="entry name" value="NAD(P)-bd_dom_sf"/>
</dbReference>
<reference evidence="3 4" key="1">
    <citation type="journal article" date="2015" name="Genome Announc.">
        <title>Draft Genome Sequence of Clostridium tyrobutyricum Strain DIVETGP, Isolated from Cow's Milk for Grana Padano Production.</title>
        <authorList>
            <person name="Soggiu A."/>
            <person name="Piras C."/>
            <person name="Gaiarsa S."/>
            <person name="Sassera D."/>
            <person name="Roncada P."/>
            <person name="Bendixen E."/>
            <person name="Brasca M."/>
            <person name="Bonizzi L."/>
        </authorList>
    </citation>
    <scope>NUCLEOTIDE SEQUENCE [LARGE SCALE GENOMIC DNA]</scope>
    <source>
        <strain evidence="3 4">DIVETGP</strain>
    </source>
</reference>
<dbReference type="EMBL" id="CBXI010000007">
    <property type="protein sequence ID" value="CDL90477.1"/>
    <property type="molecule type" value="Genomic_DNA"/>
</dbReference>
<name>W6NEJ3_CLOTY</name>
<dbReference type="InterPro" id="IPR002347">
    <property type="entry name" value="SDR_fam"/>
</dbReference>
<protein>
    <submittedName>
        <fullName evidence="3">Oxidoreductase, short-chain dehydrogenase/reductase family</fullName>
    </submittedName>
</protein>
<gene>
    <name evidence="3" type="ORF">CTDIVETGP_0547</name>
</gene>
<dbReference type="GO" id="GO:0016020">
    <property type="term" value="C:membrane"/>
    <property type="evidence" value="ECO:0007669"/>
    <property type="project" value="TreeGrafter"/>
</dbReference>
<dbReference type="PANTHER" id="PTHR44196">
    <property type="entry name" value="DEHYDROGENASE/REDUCTASE SDR FAMILY MEMBER 7B"/>
    <property type="match status" value="1"/>
</dbReference>
<comment type="caution">
    <text evidence="3">The sequence shown here is derived from an EMBL/GenBank/DDBJ whole genome shotgun (WGS) entry which is preliminary data.</text>
</comment>
<dbReference type="PANTHER" id="PTHR44196:SF2">
    <property type="entry name" value="SHORT-CHAIN DEHYDROGENASE-RELATED"/>
    <property type="match status" value="1"/>
</dbReference>
<accession>W6NEJ3</accession>
<dbReference type="Proteomes" id="UP000019482">
    <property type="component" value="Unassembled WGS sequence"/>
</dbReference>
<dbReference type="Gene3D" id="3.40.50.720">
    <property type="entry name" value="NAD(P)-binding Rossmann-like Domain"/>
    <property type="match status" value="1"/>
</dbReference>
<dbReference type="PRINTS" id="PR00081">
    <property type="entry name" value="GDHRDH"/>
</dbReference>
<organism evidence="3 4">
    <name type="scientific">Clostridium tyrobutyricum DIVETGP</name>
    <dbReference type="NCBI Taxonomy" id="1408889"/>
    <lineage>
        <taxon>Bacteria</taxon>
        <taxon>Bacillati</taxon>
        <taxon>Bacillota</taxon>
        <taxon>Clostridia</taxon>
        <taxon>Eubacteriales</taxon>
        <taxon>Clostridiaceae</taxon>
        <taxon>Clostridium</taxon>
    </lineage>
</organism>
<sequence length="132" mass="14325">MVKNGEGNILNVASTGAYQPGPYISTYYASKAYVLSFSQAIRNELKNYKVNVSVLCPGATLTSFSKNAGKKDIKNSMSPKKVAEIAYKGLKKKKGVIIPGTFNKTAIIFSKLLPGYISAKIVRKIQESVTIN</sequence>
<proteinExistence type="inferred from homology"/>
<evidence type="ECO:0000256" key="1">
    <source>
        <dbReference type="ARBA" id="ARBA00006484"/>
    </source>
</evidence>
<dbReference type="AlphaFoldDB" id="W6NEJ3"/>
<dbReference type="GO" id="GO:0016491">
    <property type="term" value="F:oxidoreductase activity"/>
    <property type="evidence" value="ECO:0007669"/>
    <property type="project" value="UniProtKB-KW"/>
</dbReference>
<evidence type="ECO:0000313" key="3">
    <source>
        <dbReference type="EMBL" id="CDL90477.1"/>
    </source>
</evidence>
<evidence type="ECO:0000313" key="4">
    <source>
        <dbReference type="Proteomes" id="UP000019482"/>
    </source>
</evidence>
<keyword evidence="4" id="KW-1185">Reference proteome</keyword>
<keyword evidence="2" id="KW-0560">Oxidoreductase</keyword>
<comment type="similarity">
    <text evidence="1">Belongs to the short-chain dehydrogenases/reductases (SDR) family.</text>
</comment>